<keyword evidence="5" id="KW-1185">Reference proteome</keyword>
<reference evidence="5" key="1">
    <citation type="journal article" date="2016" name="Genome Announc.">
        <title>Draft genome sequences of fungus Aspergillus calidoustus.</title>
        <authorList>
            <person name="Horn F."/>
            <person name="Linde J."/>
            <person name="Mattern D.J."/>
            <person name="Walther G."/>
            <person name="Guthke R."/>
            <person name="Scherlach K."/>
            <person name="Martin K."/>
            <person name="Brakhage A.A."/>
            <person name="Petzke L."/>
            <person name="Valiante V."/>
        </authorList>
    </citation>
    <scope>NUCLEOTIDE SEQUENCE [LARGE SCALE GENOMIC DNA]</scope>
    <source>
        <strain evidence="5">SF006504</strain>
    </source>
</reference>
<feature type="region of interest" description="Disordered" evidence="1">
    <location>
        <begin position="489"/>
        <end position="509"/>
    </location>
</feature>
<accession>A0A0U5G1V5</accession>
<evidence type="ECO:0000313" key="5">
    <source>
        <dbReference type="Proteomes" id="UP000054771"/>
    </source>
</evidence>
<evidence type="ECO:0000313" key="4">
    <source>
        <dbReference type="EMBL" id="CEL03439.1"/>
    </source>
</evidence>
<evidence type="ECO:0000256" key="2">
    <source>
        <dbReference type="SAM" id="Phobius"/>
    </source>
</evidence>
<feature type="transmembrane region" description="Helical" evidence="2">
    <location>
        <begin position="387"/>
        <end position="408"/>
    </location>
</feature>
<sequence>MALYPKHNERRLSLSEPGLLRSRFAFFRTAALFGLLLTLLFLSLFSYIFGSLYQQAGHTHNLNVAFVDYDDGGRIGSAVRQAYSDLSDDAFPTLIEYSPSRYPTPAMLRAAICNTDYWGALYISTNASDRLTAALTDSEFASSYNRTDVLTFIWNEARYSSIADSLAQQMGILSENARIAYMKFDDAGSHLFQTVNRSSTDSVAVYVDPWHLASINIQPTTQGSRLIYNTLVVILILIQQFFFLATINGLYAQFGLFGTIKARRIIIFRFLISALYAMAGAICTSGAIWAFRAGWKVNGNQWALTWLTLWLFGHLNFLTLDVFAVWLPPAFLPMGLTTYLVLNVTSILLPLELSPAFYKWGNALPAHACYYILVDIWSGGCNPHLNYALPVLFAYELCSGILSGLGVYRRAHYAVVAVEREESSWQERIDRAIEEFTRTLPPLGEAKLEQGTGIDVAEPKGVVNEETSREAVADREALAGEIRRATSRMAREQETLRRKESIGPSFSLV</sequence>
<dbReference type="InterPro" id="IPR053001">
    <property type="entry name" value="MNNG_permease-like"/>
</dbReference>
<dbReference type="EMBL" id="CDMC01000003">
    <property type="protein sequence ID" value="CEL03439.1"/>
    <property type="molecule type" value="Genomic_DNA"/>
</dbReference>
<feature type="transmembrane region" description="Helical" evidence="2">
    <location>
        <begin position="303"/>
        <end position="327"/>
    </location>
</feature>
<feature type="compositionally biased region" description="Basic and acidic residues" evidence="1">
    <location>
        <begin position="489"/>
        <end position="501"/>
    </location>
</feature>
<dbReference type="STRING" id="454130.A0A0U5G1V5"/>
<dbReference type="PANTHER" id="PTHR34814">
    <property type="entry name" value="NITROSOGUANIDINE RESISTANCE PROTEIN SNG1"/>
    <property type="match status" value="1"/>
</dbReference>
<dbReference type="InterPro" id="IPR022703">
    <property type="entry name" value="DUF3533"/>
</dbReference>
<organism evidence="4 5">
    <name type="scientific">Aspergillus calidoustus</name>
    <dbReference type="NCBI Taxonomy" id="454130"/>
    <lineage>
        <taxon>Eukaryota</taxon>
        <taxon>Fungi</taxon>
        <taxon>Dikarya</taxon>
        <taxon>Ascomycota</taxon>
        <taxon>Pezizomycotina</taxon>
        <taxon>Eurotiomycetes</taxon>
        <taxon>Eurotiomycetidae</taxon>
        <taxon>Eurotiales</taxon>
        <taxon>Aspergillaceae</taxon>
        <taxon>Aspergillus</taxon>
        <taxon>Aspergillus subgen. Nidulantes</taxon>
    </lineage>
</organism>
<feature type="transmembrane region" description="Helical" evidence="2">
    <location>
        <begin position="339"/>
        <end position="358"/>
    </location>
</feature>
<evidence type="ECO:0000256" key="1">
    <source>
        <dbReference type="SAM" id="MobiDB-lite"/>
    </source>
</evidence>
<dbReference type="AlphaFoldDB" id="A0A0U5G1V5"/>
<feature type="transmembrane region" description="Helical" evidence="2">
    <location>
        <begin position="266"/>
        <end position="291"/>
    </location>
</feature>
<keyword evidence="2" id="KW-0472">Membrane</keyword>
<evidence type="ECO:0000259" key="3">
    <source>
        <dbReference type="Pfam" id="PF12051"/>
    </source>
</evidence>
<feature type="domain" description="DUF3533" evidence="3">
    <location>
        <begin position="35"/>
        <end position="398"/>
    </location>
</feature>
<gene>
    <name evidence="4" type="ORF">ASPCAL04593</name>
</gene>
<feature type="transmembrane region" description="Helical" evidence="2">
    <location>
        <begin position="30"/>
        <end position="53"/>
    </location>
</feature>
<keyword evidence="2" id="KW-1133">Transmembrane helix</keyword>
<feature type="transmembrane region" description="Helical" evidence="2">
    <location>
        <begin position="226"/>
        <end position="254"/>
    </location>
</feature>
<dbReference type="GO" id="GO:0016020">
    <property type="term" value="C:membrane"/>
    <property type="evidence" value="ECO:0007669"/>
    <property type="project" value="TreeGrafter"/>
</dbReference>
<dbReference type="OrthoDB" id="2140105at2759"/>
<proteinExistence type="predicted"/>
<dbReference type="PANTHER" id="PTHR34814:SF2">
    <property type="entry name" value="DUF3533 DOMAIN-CONTAINING PROTEIN"/>
    <property type="match status" value="1"/>
</dbReference>
<keyword evidence="2" id="KW-0812">Transmembrane</keyword>
<protein>
    <recommendedName>
        <fullName evidence="3">DUF3533 domain-containing protein</fullName>
    </recommendedName>
</protein>
<name>A0A0U5G1V5_ASPCI</name>
<dbReference type="OMA" id="MAGAICT"/>
<dbReference type="Pfam" id="PF12051">
    <property type="entry name" value="DUF3533"/>
    <property type="match status" value="1"/>
</dbReference>
<dbReference type="Proteomes" id="UP000054771">
    <property type="component" value="Unassembled WGS sequence"/>
</dbReference>